<dbReference type="SUPFAM" id="SSF47175">
    <property type="entry name" value="Cytochromes"/>
    <property type="match status" value="1"/>
</dbReference>
<organism evidence="2 3">
    <name type="scientific">Sphingomonas canadensis</name>
    <dbReference type="NCBI Taxonomy" id="1219257"/>
    <lineage>
        <taxon>Bacteria</taxon>
        <taxon>Pseudomonadati</taxon>
        <taxon>Pseudomonadota</taxon>
        <taxon>Alphaproteobacteria</taxon>
        <taxon>Sphingomonadales</taxon>
        <taxon>Sphingomonadaceae</taxon>
        <taxon>Sphingomonas</taxon>
    </lineage>
</organism>
<dbReference type="RefSeq" id="WP_264946421.1">
    <property type="nucleotide sequence ID" value="NZ_JAPDRA010000013.1"/>
</dbReference>
<evidence type="ECO:0000256" key="1">
    <source>
        <dbReference type="SAM" id="SignalP"/>
    </source>
</evidence>
<feature type="signal peptide" evidence="1">
    <location>
        <begin position="1"/>
        <end position="22"/>
    </location>
</feature>
<evidence type="ECO:0000313" key="3">
    <source>
        <dbReference type="Proteomes" id="UP001596977"/>
    </source>
</evidence>
<dbReference type="InterPro" id="IPR002321">
    <property type="entry name" value="Cyt_c_II"/>
</dbReference>
<evidence type="ECO:0000313" key="2">
    <source>
        <dbReference type="EMBL" id="MFD0948451.1"/>
    </source>
</evidence>
<dbReference type="Gene3D" id="1.20.120.10">
    <property type="entry name" value="Cytochrome c/b562"/>
    <property type="match status" value="1"/>
</dbReference>
<sequence length="158" mass="15949">MRTDKLILAGAAALFALGAANAGVRQTAPDAAPPPNTAALIEGRKVAMRMSGALMGSIKGAIDRGDDVKTQGFAARSLAGWAKAIPGMFAEGSFLPPSEALATVWSNPVGFKAKAESFQIAANLLAGAAAAGDKDGFASAFGQVRATCEGCHTGFKKP</sequence>
<keyword evidence="1" id="KW-0732">Signal</keyword>
<comment type="caution">
    <text evidence="2">The sequence shown here is derived from an EMBL/GenBank/DDBJ whole genome shotgun (WGS) entry which is preliminary data.</text>
</comment>
<dbReference type="Proteomes" id="UP001596977">
    <property type="component" value="Unassembled WGS sequence"/>
</dbReference>
<name>A0ABW3HAF3_9SPHN</name>
<dbReference type="Pfam" id="PF01322">
    <property type="entry name" value="Cytochrom_C_2"/>
    <property type="match status" value="1"/>
</dbReference>
<feature type="chain" id="PRO_5046204083" evidence="1">
    <location>
        <begin position="23"/>
        <end position="158"/>
    </location>
</feature>
<reference evidence="3" key="1">
    <citation type="journal article" date="2019" name="Int. J. Syst. Evol. Microbiol.">
        <title>The Global Catalogue of Microorganisms (GCM) 10K type strain sequencing project: providing services to taxonomists for standard genome sequencing and annotation.</title>
        <authorList>
            <consortium name="The Broad Institute Genomics Platform"/>
            <consortium name="The Broad Institute Genome Sequencing Center for Infectious Disease"/>
            <person name="Wu L."/>
            <person name="Ma J."/>
        </authorList>
    </citation>
    <scope>NUCLEOTIDE SEQUENCE [LARGE SCALE GENOMIC DNA]</scope>
    <source>
        <strain evidence="3">CCUG 62982</strain>
    </source>
</reference>
<protein>
    <submittedName>
        <fullName evidence="2">Cytochrome c</fullName>
    </submittedName>
</protein>
<accession>A0ABW3HAF3</accession>
<dbReference type="InterPro" id="IPR010980">
    <property type="entry name" value="Cyt_c/b562"/>
</dbReference>
<dbReference type="PROSITE" id="PS51009">
    <property type="entry name" value="CYTCII"/>
    <property type="match status" value="1"/>
</dbReference>
<gene>
    <name evidence="2" type="ORF">ACFQ1E_19085</name>
</gene>
<keyword evidence="3" id="KW-1185">Reference proteome</keyword>
<dbReference type="EMBL" id="JBHTJG010000013">
    <property type="protein sequence ID" value="MFD0948451.1"/>
    <property type="molecule type" value="Genomic_DNA"/>
</dbReference>
<proteinExistence type="predicted"/>